<evidence type="ECO:0000256" key="1">
    <source>
        <dbReference type="ARBA" id="ARBA00010690"/>
    </source>
</evidence>
<protein>
    <submittedName>
        <fullName evidence="4">Flagellar type III secretion system protein FlhB</fullName>
    </submittedName>
</protein>
<dbReference type="InterPro" id="IPR006135">
    <property type="entry name" value="T3SS_substrate_exporter"/>
</dbReference>
<dbReference type="Gene3D" id="6.10.250.2080">
    <property type="match status" value="1"/>
</dbReference>
<dbReference type="PANTHER" id="PTHR30531">
    <property type="entry name" value="FLAGELLAR BIOSYNTHETIC PROTEIN FLHB"/>
    <property type="match status" value="1"/>
</dbReference>
<feature type="transmembrane region" description="Helical" evidence="3">
    <location>
        <begin position="97"/>
        <end position="117"/>
    </location>
</feature>
<keyword evidence="3" id="KW-1133">Transmembrane helix</keyword>
<dbReference type="InterPro" id="IPR029025">
    <property type="entry name" value="T3SS_substrate_exporter_C"/>
</dbReference>
<dbReference type="EMBL" id="JAVKPH010000007">
    <property type="protein sequence ID" value="MDR5652716.1"/>
    <property type="molecule type" value="Genomic_DNA"/>
</dbReference>
<sequence>MSEEDGAEKEFDPSERKLEEAREKGDIPRQQDLLTAAAYGGFLLAALALGPRALSAAAQAGAVLLDQADSLAPALFGGGAALPAGIAAGMAGILPFFLLPMAAVIVALVALRGLVFAPDKLLPKLSRISPIRGIKNRFGLSGLVEFAKSVLKMLAVSTVMALYLSDQFDSLRGVLHLEPAQAVAVLLRMLAGFLAIVLAVQGVVGLADLLWQRFDHRRRHRMTRKEMTDEVKNAEGDPHIKAQRRQRGTEIAMNRMLADVPRADVVIVNPTHYAVALKWNRQDRHAPICLAKGVDEIAARIRDRAAEAGVPIHRDPPTARAIHATVAVGTEIRREHYRAVAAAIRFAERMRQRARERGKK</sequence>
<organism evidence="4 5">
    <name type="scientific">Ruixingdingia sedimenti</name>
    <dbReference type="NCBI Taxonomy" id="3073604"/>
    <lineage>
        <taxon>Bacteria</taxon>
        <taxon>Pseudomonadati</taxon>
        <taxon>Pseudomonadota</taxon>
        <taxon>Alphaproteobacteria</taxon>
        <taxon>Rhodobacterales</taxon>
        <taxon>Paracoccaceae</taxon>
        <taxon>Ruixingdingia</taxon>
    </lineage>
</organism>
<keyword evidence="4" id="KW-0969">Cilium</keyword>
<feature type="compositionally biased region" description="Basic and acidic residues" evidence="2">
    <location>
        <begin position="8"/>
        <end position="26"/>
    </location>
</feature>
<comment type="similarity">
    <text evidence="1">Belongs to the type III secretion exporter family.</text>
</comment>
<evidence type="ECO:0000256" key="2">
    <source>
        <dbReference type="SAM" id="MobiDB-lite"/>
    </source>
</evidence>
<evidence type="ECO:0000313" key="5">
    <source>
        <dbReference type="Proteomes" id="UP001247754"/>
    </source>
</evidence>
<feature type="transmembrane region" description="Helical" evidence="3">
    <location>
        <begin position="33"/>
        <end position="50"/>
    </location>
</feature>
<accession>A0ABU1F777</accession>
<dbReference type="RefSeq" id="WP_310456952.1">
    <property type="nucleotide sequence ID" value="NZ_JAVKPH010000007.1"/>
</dbReference>
<keyword evidence="4" id="KW-0966">Cell projection</keyword>
<reference evidence="4 5" key="1">
    <citation type="submission" date="2023-09" db="EMBL/GenBank/DDBJ databases">
        <title>Xinfangfangia sedmenti sp. nov., isolated the sedment.</title>
        <authorList>
            <person name="Xu L."/>
        </authorList>
    </citation>
    <scope>NUCLEOTIDE SEQUENCE [LARGE SCALE GENOMIC DNA]</scope>
    <source>
        <strain evidence="4 5">LG-4</strain>
    </source>
</reference>
<keyword evidence="3" id="KW-0472">Membrane</keyword>
<name>A0ABU1F777_9RHOB</name>
<feature type="transmembrane region" description="Helical" evidence="3">
    <location>
        <begin position="185"/>
        <end position="211"/>
    </location>
</feature>
<dbReference type="Proteomes" id="UP001247754">
    <property type="component" value="Unassembled WGS sequence"/>
</dbReference>
<dbReference type="Pfam" id="PF01312">
    <property type="entry name" value="Bac_export_2"/>
    <property type="match status" value="1"/>
</dbReference>
<evidence type="ECO:0000313" key="4">
    <source>
        <dbReference type="EMBL" id="MDR5652716.1"/>
    </source>
</evidence>
<feature type="region of interest" description="Disordered" evidence="2">
    <location>
        <begin position="1"/>
        <end position="26"/>
    </location>
</feature>
<comment type="caution">
    <text evidence="4">The sequence shown here is derived from an EMBL/GenBank/DDBJ whole genome shotgun (WGS) entry which is preliminary data.</text>
</comment>
<keyword evidence="5" id="KW-1185">Reference proteome</keyword>
<dbReference type="PANTHER" id="PTHR30531:SF12">
    <property type="entry name" value="FLAGELLAR BIOSYNTHETIC PROTEIN FLHB"/>
    <property type="match status" value="1"/>
</dbReference>
<gene>
    <name evidence="4" type="ORF">RGD00_08880</name>
</gene>
<dbReference type="SUPFAM" id="SSF160544">
    <property type="entry name" value="EscU C-terminal domain-like"/>
    <property type="match status" value="1"/>
</dbReference>
<proteinExistence type="inferred from homology"/>
<keyword evidence="4" id="KW-0282">Flagellum</keyword>
<evidence type="ECO:0000256" key="3">
    <source>
        <dbReference type="SAM" id="Phobius"/>
    </source>
</evidence>
<keyword evidence="3" id="KW-0812">Transmembrane</keyword>
<feature type="transmembrane region" description="Helical" evidence="3">
    <location>
        <begin position="71"/>
        <end position="91"/>
    </location>
</feature>
<dbReference type="PRINTS" id="PR00950">
    <property type="entry name" value="TYPE3IMSPROT"/>
</dbReference>
<dbReference type="Gene3D" id="3.40.1690.10">
    <property type="entry name" value="secretion proteins EscU"/>
    <property type="match status" value="1"/>
</dbReference>